<dbReference type="HOGENOM" id="CLU_2134640_0_0_1"/>
<protein>
    <recommendedName>
        <fullName evidence="4">Secreted protein</fullName>
    </recommendedName>
</protein>
<keyword evidence="1" id="KW-0732">Signal</keyword>
<feature type="signal peptide" evidence="1">
    <location>
        <begin position="1"/>
        <end position="16"/>
    </location>
</feature>
<reference evidence="2 3" key="1">
    <citation type="journal article" date="2012" name="PLoS Pathog.">
        <title>Diverse lifestyles and strategies of plant pathogenesis encoded in the genomes of eighteen Dothideomycetes fungi.</title>
        <authorList>
            <person name="Ohm R.A."/>
            <person name="Feau N."/>
            <person name="Henrissat B."/>
            <person name="Schoch C.L."/>
            <person name="Horwitz B.A."/>
            <person name="Barry K.W."/>
            <person name="Condon B.J."/>
            <person name="Copeland A.C."/>
            <person name="Dhillon B."/>
            <person name="Glaser F."/>
            <person name="Hesse C.N."/>
            <person name="Kosti I."/>
            <person name="LaButti K."/>
            <person name="Lindquist E.A."/>
            <person name="Lucas S."/>
            <person name="Salamov A.A."/>
            <person name="Bradshaw R.E."/>
            <person name="Ciuffetti L."/>
            <person name="Hamelin R.C."/>
            <person name="Kema G.H.J."/>
            <person name="Lawrence C."/>
            <person name="Scott J.A."/>
            <person name="Spatafora J.W."/>
            <person name="Turgeon B.G."/>
            <person name="de Wit P.J.G.M."/>
            <person name="Zhong S."/>
            <person name="Goodwin S.B."/>
            <person name="Grigoriev I.V."/>
        </authorList>
    </citation>
    <scope>NUCLEOTIDE SEQUENCE [LARGE SCALE GENOMIC DNA]</scope>
    <source>
        <strain evidence="2 3">CIRAD86</strain>
    </source>
</reference>
<dbReference type="KEGG" id="pfj:MYCFIDRAFT_204618"/>
<proteinExistence type="predicted"/>
<feature type="chain" id="PRO_5004031454" description="Secreted protein" evidence="1">
    <location>
        <begin position="17"/>
        <end position="113"/>
    </location>
</feature>
<evidence type="ECO:0000256" key="1">
    <source>
        <dbReference type="SAM" id="SignalP"/>
    </source>
</evidence>
<name>M3ATT0_PSEFD</name>
<dbReference type="GeneID" id="19336298"/>
<dbReference type="VEuPathDB" id="FungiDB:MYCFIDRAFT_204618"/>
<evidence type="ECO:0000313" key="2">
    <source>
        <dbReference type="EMBL" id="EME80563.1"/>
    </source>
</evidence>
<accession>M3ATT0</accession>
<evidence type="ECO:0000313" key="3">
    <source>
        <dbReference type="Proteomes" id="UP000016932"/>
    </source>
</evidence>
<sequence length="113" mass="12586">MHYAVILAVVIPTAYAHFAKFYNKYACSHQVGVFNFGTNSPGWTSKCYSLSPSAVSLDVYFDGTQEVPCAVELYHDSQCQHFLDKFDGEAPNRSGCFDESSAINSYKVTCHRP</sequence>
<keyword evidence="3" id="KW-1185">Reference proteome</keyword>
<dbReference type="AlphaFoldDB" id="M3ATT0"/>
<evidence type="ECO:0008006" key="4">
    <source>
        <dbReference type="Google" id="ProtNLM"/>
    </source>
</evidence>
<gene>
    <name evidence="2" type="ORF">MYCFIDRAFT_204618</name>
</gene>
<dbReference type="EMBL" id="KB446561">
    <property type="protein sequence ID" value="EME80563.1"/>
    <property type="molecule type" value="Genomic_DNA"/>
</dbReference>
<dbReference type="RefSeq" id="XP_007929462.1">
    <property type="nucleotide sequence ID" value="XM_007931271.1"/>
</dbReference>
<organism evidence="2 3">
    <name type="scientific">Pseudocercospora fijiensis (strain CIRAD86)</name>
    <name type="common">Black leaf streak disease fungus</name>
    <name type="synonym">Mycosphaerella fijiensis</name>
    <dbReference type="NCBI Taxonomy" id="383855"/>
    <lineage>
        <taxon>Eukaryota</taxon>
        <taxon>Fungi</taxon>
        <taxon>Dikarya</taxon>
        <taxon>Ascomycota</taxon>
        <taxon>Pezizomycotina</taxon>
        <taxon>Dothideomycetes</taxon>
        <taxon>Dothideomycetidae</taxon>
        <taxon>Mycosphaerellales</taxon>
        <taxon>Mycosphaerellaceae</taxon>
        <taxon>Pseudocercospora</taxon>
    </lineage>
</organism>
<dbReference type="Proteomes" id="UP000016932">
    <property type="component" value="Unassembled WGS sequence"/>
</dbReference>